<evidence type="ECO:0000313" key="4">
    <source>
        <dbReference type="EMBL" id="OUR97387.1"/>
    </source>
</evidence>
<feature type="signal peptide" evidence="3">
    <location>
        <begin position="1"/>
        <end position="20"/>
    </location>
</feature>
<dbReference type="InterPro" id="IPR036770">
    <property type="entry name" value="Ankyrin_rpt-contain_sf"/>
</dbReference>
<dbReference type="FunFam" id="3.80.10.10:FF:001164">
    <property type="entry name" value="GH01279p"/>
    <property type="match status" value="1"/>
</dbReference>
<gene>
    <name evidence="4" type="ORF">A9Q84_13765</name>
</gene>
<evidence type="ECO:0000313" key="5">
    <source>
        <dbReference type="Proteomes" id="UP000196531"/>
    </source>
</evidence>
<name>A0A1Y5F8W2_9BACT</name>
<accession>A0A1Y5F8W2</accession>
<evidence type="ECO:0000256" key="3">
    <source>
        <dbReference type="SAM" id="SignalP"/>
    </source>
</evidence>
<dbReference type="PANTHER" id="PTHR24366:SF96">
    <property type="entry name" value="LEUCINE RICH REPEAT CONTAINING 53"/>
    <property type="match status" value="1"/>
</dbReference>
<dbReference type="Proteomes" id="UP000196531">
    <property type="component" value="Unassembled WGS sequence"/>
</dbReference>
<dbReference type="GO" id="GO:0009274">
    <property type="term" value="C:peptidoglycan-based cell wall"/>
    <property type="evidence" value="ECO:0007669"/>
    <property type="project" value="UniProtKB-ARBA"/>
</dbReference>
<dbReference type="Pfam" id="PF00023">
    <property type="entry name" value="Ank"/>
    <property type="match status" value="1"/>
</dbReference>
<keyword evidence="1" id="KW-0433">Leucine-rich repeat</keyword>
<dbReference type="InterPro" id="IPR002110">
    <property type="entry name" value="Ankyrin_rpt"/>
</dbReference>
<dbReference type="Gene3D" id="1.25.40.20">
    <property type="entry name" value="Ankyrin repeat-containing domain"/>
    <property type="match status" value="1"/>
</dbReference>
<dbReference type="InterPro" id="IPR032675">
    <property type="entry name" value="LRR_dom_sf"/>
</dbReference>
<dbReference type="SUPFAM" id="SSF52058">
    <property type="entry name" value="L domain-like"/>
    <property type="match status" value="1"/>
</dbReference>
<dbReference type="PANTHER" id="PTHR24366">
    <property type="entry name" value="IG(IMMUNOGLOBULIN) AND LRR(LEUCINE RICH REPEAT) DOMAINS"/>
    <property type="match status" value="1"/>
</dbReference>
<dbReference type="PROSITE" id="PS51450">
    <property type="entry name" value="LRR"/>
    <property type="match status" value="3"/>
</dbReference>
<dbReference type="Pfam" id="PF13855">
    <property type="entry name" value="LRR_8"/>
    <property type="match status" value="1"/>
</dbReference>
<dbReference type="SMART" id="SM00248">
    <property type="entry name" value="ANK"/>
    <property type="match status" value="5"/>
</dbReference>
<comment type="caution">
    <text evidence="4">The sequence shown here is derived from an EMBL/GenBank/DDBJ whole genome shotgun (WGS) entry which is preliminary data.</text>
</comment>
<dbReference type="SUPFAM" id="SSF48403">
    <property type="entry name" value="Ankyrin repeat"/>
    <property type="match status" value="1"/>
</dbReference>
<reference evidence="5" key="1">
    <citation type="journal article" date="2017" name="Proc. Natl. Acad. Sci. U.S.A.">
        <title>Simulation of Deepwater Horizon oil plume reveals substrate specialization within a complex community of hydrocarbon-degraders.</title>
        <authorList>
            <person name="Hu P."/>
            <person name="Dubinsky E.A."/>
            <person name="Probst A.J."/>
            <person name="Wang J."/>
            <person name="Sieber C.M.K."/>
            <person name="Tom L.M."/>
            <person name="Gardinali P."/>
            <person name="Banfield J.F."/>
            <person name="Atlas R.M."/>
            <person name="Andersen G.L."/>
        </authorList>
    </citation>
    <scope>NUCLEOTIDE SEQUENCE [LARGE SCALE GENOMIC DNA]</scope>
</reference>
<dbReference type="InterPro" id="IPR026906">
    <property type="entry name" value="LRR_5"/>
</dbReference>
<dbReference type="AlphaFoldDB" id="A0A1Y5F8W2"/>
<evidence type="ECO:0000256" key="2">
    <source>
        <dbReference type="ARBA" id="ARBA00022737"/>
    </source>
</evidence>
<feature type="chain" id="PRO_5012689554" evidence="3">
    <location>
        <begin position="21"/>
        <end position="856"/>
    </location>
</feature>
<dbReference type="InterPro" id="IPR003591">
    <property type="entry name" value="Leu-rich_rpt_typical-subtyp"/>
</dbReference>
<organism evidence="4 5">
    <name type="scientific">Halobacteriovorax marinus</name>
    <dbReference type="NCBI Taxonomy" id="97084"/>
    <lineage>
        <taxon>Bacteria</taxon>
        <taxon>Pseudomonadati</taxon>
        <taxon>Bdellovibrionota</taxon>
        <taxon>Bacteriovoracia</taxon>
        <taxon>Bacteriovoracales</taxon>
        <taxon>Halobacteriovoraceae</taxon>
        <taxon>Halobacteriovorax</taxon>
    </lineage>
</organism>
<evidence type="ECO:0000256" key="1">
    <source>
        <dbReference type="ARBA" id="ARBA00022614"/>
    </source>
</evidence>
<dbReference type="EMBL" id="MAAO01000006">
    <property type="protein sequence ID" value="OUR97387.1"/>
    <property type="molecule type" value="Genomic_DNA"/>
</dbReference>
<keyword evidence="2" id="KW-0677">Repeat</keyword>
<keyword evidence="3" id="KW-0732">Signal</keyword>
<dbReference type="SMART" id="SM00369">
    <property type="entry name" value="LRR_TYP"/>
    <property type="match status" value="8"/>
</dbReference>
<dbReference type="Gene3D" id="3.80.10.10">
    <property type="entry name" value="Ribonuclease Inhibitor"/>
    <property type="match status" value="2"/>
</dbReference>
<proteinExistence type="predicted"/>
<dbReference type="InterPro" id="IPR001611">
    <property type="entry name" value="Leu-rich_rpt"/>
</dbReference>
<dbReference type="Pfam" id="PF13306">
    <property type="entry name" value="LRR_5"/>
    <property type="match status" value="1"/>
</dbReference>
<sequence>MIYLKVISAFILLSISASQASSINTQAEFKQHCKEGQNLDALEAVIKSGTFGINQILDGRTCLQVASWFGKVEVVKLLMSMPGLNINVTNGARMSSLALAATSGKGKGKVITELLTHPSIDVNNRDLAGNTCLNSGAGHENSEVLRALLTSSKINVNNANGYGWTPLISAVNSNRLENVKLLLSNPEVKTDPKNRDGETALDIARRKGFTSIVEFMTAPVDVSDVLSPNFGNGPFLFSKYQRVESANCSRSLYYRFFRSTYTEPRFTKKHYLRIKNEESSQSQKSLQIERSTNGLGIYKFKYENGITYFSDINTQEESLNVNGCNYILPRPERLNLTPELDTSIKSFNDAMTKVKEITLGSGEAYKVKFSNFEVAKNANHCTFNIAYECQGESCSSDVKKTNIQFNFQKGIGWSKPKEGNLELVVDTEGNSATTFNSENRAETNKVKSIFFESQEEAMKVRNAFNDVINKRCSDEYVNICDRGRIADAFYRTLDGWTCKKVVRSEFSKTTEIYKDFRYDRNLTKFPKFAENAFDGFINVKKVHILFHPFNKIPEGALDDLKSVEMMTFRGGNLQKISANTFSKLENVKELKFSLNRINKIGTGAFTNLEKLIKLDLEENKITKIDASAFSGLYSLEKLFLGENIEKIERGLFGDLISLKELTIVGTFTSIPDFLFGSMLNLEILGIHGEVESLSFKSMNGLLNLKRLNLNGNKLTELSNDLFTSSPNITNLQMQNNRISKIGDKTFKNLPNLTWLEIDENKLTKINSKVFSSLSKLTSLDLRKNNISKISRGAFSGMKSMEAFRLSNNDISSFPRNTFKGLNFLEYIYMENNPMRRFSRSKLGMRAEAYMFDVEEI</sequence>
<dbReference type="Pfam" id="PF12796">
    <property type="entry name" value="Ank_2"/>
    <property type="match status" value="1"/>
</dbReference>
<protein>
    <submittedName>
        <fullName evidence="4">Uncharacterized protein</fullName>
    </submittedName>
</protein>